<accession>A0A0D1MJD5</accession>
<comment type="caution">
    <text evidence="2">The sequence shown here is derived from an EMBL/GenBank/DDBJ whole genome shotgun (WGS) entry which is preliminary data.</text>
</comment>
<dbReference type="PATRIC" id="fig|1549858.7.peg.1002"/>
<feature type="transmembrane region" description="Helical" evidence="1">
    <location>
        <begin position="165"/>
        <end position="184"/>
    </location>
</feature>
<dbReference type="AlphaFoldDB" id="A0A0D1MJD5"/>
<proteinExistence type="predicted"/>
<protein>
    <submittedName>
        <fullName evidence="2">Uncharacterized protein</fullName>
    </submittedName>
</protein>
<sequence length="186" mass="19130">MIALPALLAIAGGIAGATLLRRAWAERQRERPDLIAAGWAVIGGTILADAAWIGWIRGGALAVVAVGIGALIVLIRGRTVKATRAARATTPPSEPDEPSRAWRGVLKTILAGPLGLAAAVAIAYCAAAWVPGAPPTRVLIGGLTIPIVWALAMIWTLADPRLMRSLAMIVTTTLTGFALAALQGPV</sequence>
<feature type="transmembrane region" description="Helical" evidence="1">
    <location>
        <begin position="36"/>
        <end position="53"/>
    </location>
</feature>
<feature type="transmembrane region" description="Helical" evidence="1">
    <location>
        <begin position="59"/>
        <end position="77"/>
    </location>
</feature>
<organism evidence="2 3">
    <name type="scientific">Sphingomonas melonis</name>
    <dbReference type="NCBI Taxonomy" id="152682"/>
    <lineage>
        <taxon>Bacteria</taxon>
        <taxon>Pseudomonadati</taxon>
        <taxon>Pseudomonadota</taxon>
        <taxon>Alphaproteobacteria</taxon>
        <taxon>Sphingomonadales</taxon>
        <taxon>Sphingomonadaceae</taxon>
        <taxon>Sphingomonas</taxon>
    </lineage>
</organism>
<feature type="transmembrane region" description="Helical" evidence="1">
    <location>
        <begin position="109"/>
        <end position="132"/>
    </location>
</feature>
<keyword evidence="1" id="KW-0472">Membrane</keyword>
<keyword evidence="1" id="KW-1133">Transmembrane helix</keyword>
<evidence type="ECO:0000313" key="3">
    <source>
        <dbReference type="Proteomes" id="UP000033203"/>
    </source>
</evidence>
<reference evidence="2 3" key="1">
    <citation type="submission" date="2015-01" db="EMBL/GenBank/DDBJ databases">
        <title>Genome of Sphingomonas taxi strain 30a.</title>
        <authorList>
            <person name="Eevers N."/>
            <person name="Van Hamme J."/>
            <person name="Bottos E."/>
            <person name="Weyens N."/>
            <person name="Vangronsveld J."/>
        </authorList>
    </citation>
    <scope>NUCLEOTIDE SEQUENCE [LARGE SCALE GENOMIC DNA]</scope>
    <source>
        <strain evidence="2 3">30a</strain>
    </source>
</reference>
<evidence type="ECO:0000313" key="2">
    <source>
        <dbReference type="EMBL" id="KIU27641.1"/>
    </source>
</evidence>
<gene>
    <name evidence="2" type="ORF">SR41_09885</name>
</gene>
<dbReference type="Proteomes" id="UP000033203">
    <property type="component" value="Unassembled WGS sequence"/>
</dbReference>
<keyword evidence="1" id="KW-0812">Transmembrane</keyword>
<dbReference type="EMBL" id="JXTP01000041">
    <property type="protein sequence ID" value="KIU27641.1"/>
    <property type="molecule type" value="Genomic_DNA"/>
</dbReference>
<feature type="transmembrane region" description="Helical" evidence="1">
    <location>
        <begin position="6"/>
        <end position="24"/>
    </location>
</feature>
<evidence type="ECO:0000256" key="1">
    <source>
        <dbReference type="SAM" id="Phobius"/>
    </source>
</evidence>
<name>A0A0D1MJD5_9SPHN</name>
<feature type="transmembrane region" description="Helical" evidence="1">
    <location>
        <begin position="138"/>
        <end position="158"/>
    </location>
</feature>